<dbReference type="RefSeq" id="WP_012609092.1">
    <property type="nucleotide sequence ID" value="NC_011766.1"/>
</dbReference>
<name>B8D6M0_DESA1</name>
<feature type="transmembrane region" description="Helical" evidence="1">
    <location>
        <begin position="288"/>
        <end position="308"/>
    </location>
</feature>
<keyword evidence="1" id="KW-0472">Membrane</keyword>
<feature type="transmembrane region" description="Helical" evidence="1">
    <location>
        <begin position="7"/>
        <end position="26"/>
    </location>
</feature>
<feature type="transmembrane region" description="Helical" evidence="1">
    <location>
        <begin position="320"/>
        <end position="337"/>
    </location>
</feature>
<dbReference type="Proteomes" id="UP000006903">
    <property type="component" value="Chromosome"/>
</dbReference>
<dbReference type="AlphaFoldDB" id="B8D6M0"/>
<dbReference type="EMBL" id="CP001140">
    <property type="protein sequence ID" value="ACL11751.1"/>
    <property type="molecule type" value="Genomic_DNA"/>
</dbReference>
<organism evidence="2 3">
    <name type="scientific">Desulfurococcus amylolyticus (strain DSM 18924 / JCM 16383 / VKM B-2413 / 1221n)</name>
    <name type="common">Desulfurococcus kamchatkensis</name>
    <dbReference type="NCBI Taxonomy" id="490899"/>
    <lineage>
        <taxon>Archaea</taxon>
        <taxon>Thermoproteota</taxon>
        <taxon>Thermoprotei</taxon>
        <taxon>Desulfurococcales</taxon>
        <taxon>Desulfurococcaceae</taxon>
        <taxon>Desulfurococcus</taxon>
    </lineage>
</organism>
<protein>
    <submittedName>
        <fullName evidence="2">Putative oligosaccharyl transferase STT3 subunit (B5) (Integral membrane protein 1)</fullName>
    </submittedName>
</protein>
<evidence type="ECO:0000313" key="2">
    <source>
        <dbReference type="EMBL" id="ACL11751.1"/>
    </source>
</evidence>
<evidence type="ECO:0000313" key="3">
    <source>
        <dbReference type="Proteomes" id="UP000006903"/>
    </source>
</evidence>
<evidence type="ECO:0000256" key="1">
    <source>
        <dbReference type="SAM" id="Phobius"/>
    </source>
</evidence>
<feature type="transmembrane region" description="Helical" evidence="1">
    <location>
        <begin position="224"/>
        <end position="243"/>
    </location>
</feature>
<dbReference type="GO" id="GO:0016740">
    <property type="term" value="F:transferase activity"/>
    <property type="evidence" value="ECO:0007669"/>
    <property type="project" value="UniProtKB-KW"/>
</dbReference>
<dbReference type="KEGG" id="dka:DKAM_1425"/>
<feature type="transmembrane region" description="Helical" evidence="1">
    <location>
        <begin position="255"/>
        <end position="276"/>
    </location>
</feature>
<feature type="transmembrane region" description="Helical" evidence="1">
    <location>
        <begin position="107"/>
        <end position="125"/>
    </location>
</feature>
<feature type="transmembrane region" description="Helical" evidence="1">
    <location>
        <begin position="75"/>
        <end position="100"/>
    </location>
</feature>
<dbReference type="eggNOG" id="arCOG02044">
    <property type="taxonomic scope" value="Archaea"/>
</dbReference>
<feature type="transmembrane region" description="Helical" evidence="1">
    <location>
        <begin position="376"/>
        <end position="398"/>
    </location>
</feature>
<keyword evidence="1" id="KW-0812">Transmembrane</keyword>
<reference evidence="2 3" key="1">
    <citation type="journal article" date="2009" name="J. Bacteriol.">
        <title>Complete genome sequence of the anaerobic, protein-degrading hyperthermophilic crenarchaeon Desulfurococcus kamchatkensis.</title>
        <authorList>
            <person name="Ravin N.V."/>
            <person name="Mardanov A.V."/>
            <person name="Beletsky A.V."/>
            <person name="Kublanov I.V."/>
            <person name="Kolganova T.V."/>
            <person name="Lebedinsky A.V."/>
            <person name="Chernyh N.A."/>
            <person name="Bonch-Osmolovskaya E.A."/>
            <person name="Skryabin K.G."/>
        </authorList>
    </citation>
    <scope>NUCLEOTIDE SEQUENCE [LARGE SCALE GENOMIC DNA]</scope>
    <source>
        <strain evidence="3">DSM 18924 / JCM 16383 / VKM B-2413 / 1221n</strain>
    </source>
</reference>
<keyword evidence="2" id="KW-0808">Transferase</keyword>
<sequence>MDRRTITGIMLLVTSILASIVLTYTMNTKVPFDNVSWLTEYLSRKPVLSDACTGINPLDNTCSYFITYTWLSARILGILGPYGALSIQVLTLILLFYMVYRFFKEPAIAGLTTLIYGTAPVTVFWLTPSNVGPHVFTGILIALFLLTLYKAREVRSTPTVLLTGLTGLVLQLFNPMGWLIVEAALIGLSAEYIVAPLKRVDVKTVSSITLSTTPLLLLPWLRNTYSLIPFFTGSLILATSKLLEDRNSSTGTRLVLVATAISASIALSAALIQLLGGGDYTSVFIKPYNPLIDYGVLCATGLLGLIVFARSRVLEEFPSVRITIISATIILLIASLYDPTLALAEVLFSAVLSGLALYMVTGYVWSHGIKGFETILYRVIALIIVLGIVSSSMLLAVAQNKSQPYIYTYDIQGYSNIGTPIRNESAWLNALTALKQAISNTSVDNILVISYWGYTYWIQGFLAESLPAPRVYTLAHILGGDRGKYIVSSIMLSDEVAASKIISNVTSMINAERTYIIISYLASIRVMMGNKTSNAYLGLAVPVQSQNYYEYIYYAAAGDLARLVLYASITNTSYVDYVNIYNARTGYEIPLAWNNKGSNTLLAQLAVDSLHRLGYTVYNELYSYTPLSSNLNYFKPVAVIGVPVMNITGLYSEYQIIHVVAVYEFTQQ</sequence>
<keyword evidence="1" id="KW-1133">Transmembrane helix</keyword>
<dbReference type="STRING" id="490899.DKAM_1425"/>
<accession>B8D6M0</accession>
<dbReference type="HOGENOM" id="CLU_410849_0_0_2"/>
<dbReference type="GeneID" id="7171459"/>
<feature type="transmembrane region" description="Helical" evidence="1">
    <location>
        <begin position="343"/>
        <end position="364"/>
    </location>
</feature>
<feature type="transmembrane region" description="Helical" evidence="1">
    <location>
        <begin position="161"/>
        <end position="181"/>
    </location>
</feature>
<proteinExistence type="predicted"/>
<gene>
    <name evidence="2" type="ordered locus">DKAM_1425</name>
</gene>
<feature type="transmembrane region" description="Helical" evidence="1">
    <location>
        <begin position="131"/>
        <end position="149"/>
    </location>
</feature>